<accession>A0AAE1V960</accession>
<evidence type="ECO:0000256" key="1">
    <source>
        <dbReference type="SAM" id="Coils"/>
    </source>
</evidence>
<feature type="coiled-coil region" evidence="1">
    <location>
        <begin position="124"/>
        <end position="168"/>
    </location>
</feature>
<feature type="compositionally biased region" description="Basic and acidic residues" evidence="2">
    <location>
        <begin position="46"/>
        <end position="56"/>
    </location>
</feature>
<keyword evidence="1" id="KW-0175">Coiled coil</keyword>
<dbReference type="AlphaFoldDB" id="A0AAE1V960"/>
<keyword evidence="4" id="KW-1185">Reference proteome</keyword>
<evidence type="ECO:0000256" key="2">
    <source>
        <dbReference type="SAM" id="MobiDB-lite"/>
    </source>
</evidence>
<evidence type="ECO:0000313" key="3">
    <source>
        <dbReference type="EMBL" id="KAK4360187.1"/>
    </source>
</evidence>
<dbReference type="EMBL" id="JAVYJV010000010">
    <property type="protein sequence ID" value="KAK4360187.1"/>
    <property type="molecule type" value="Genomic_DNA"/>
</dbReference>
<dbReference type="Proteomes" id="UP001291623">
    <property type="component" value="Unassembled WGS sequence"/>
</dbReference>
<reference evidence="3" key="1">
    <citation type="submission" date="2023-12" db="EMBL/GenBank/DDBJ databases">
        <title>Genome assembly of Anisodus tanguticus.</title>
        <authorList>
            <person name="Wang Y.-J."/>
        </authorList>
    </citation>
    <scope>NUCLEOTIDE SEQUENCE</scope>
    <source>
        <strain evidence="3">KB-2021</strain>
        <tissue evidence="3">Leaf</tissue>
    </source>
</reference>
<proteinExistence type="predicted"/>
<feature type="compositionally biased region" description="Basic and acidic residues" evidence="2">
    <location>
        <begin position="68"/>
        <end position="86"/>
    </location>
</feature>
<protein>
    <submittedName>
        <fullName evidence="3">Uncharacterized protein</fullName>
    </submittedName>
</protein>
<sequence length="169" mass="19294">MYEKDKMYLPQSCEHLFDTFHRLREGDNNNPNVPSKVVVLQKSKGSSHEEVQKEETLTQAHQAFSKRPSPDESDSSRRDRILRDPSRTMTAHIKETQSAFAYKAAEVENSESLLRAKEHLDLVLTKKNKKAEELSAANRSVKEAKNTMKELRALRGAAKNEVDEIKSKV</sequence>
<name>A0AAE1V960_9SOLA</name>
<gene>
    <name evidence="3" type="ORF">RND71_019139</name>
</gene>
<comment type="caution">
    <text evidence="3">The sequence shown here is derived from an EMBL/GenBank/DDBJ whole genome shotgun (WGS) entry which is preliminary data.</text>
</comment>
<organism evidence="3 4">
    <name type="scientific">Anisodus tanguticus</name>
    <dbReference type="NCBI Taxonomy" id="243964"/>
    <lineage>
        <taxon>Eukaryota</taxon>
        <taxon>Viridiplantae</taxon>
        <taxon>Streptophyta</taxon>
        <taxon>Embryophyta</taxon>
        <taxon>Tracheophyta</taxon>
        <taxon>Spermatophyta</taxon>
        <taxon>Magnoliopsida</taxon>
        <taxon>eudicotyledons</taxon>
        <taxon>Gunneridae</taxon>
        <taxon>Pentapetalae</taxon>
        <taxon>asterids</taxon>
        <taxon>lamiids</taxon>
        <taxon>Solanales</taxon>
        <taxon>Solanaceae</taxon>
        <taxon>Solanoideae</taxon>
        <taxon>Hyoscyameae</taxon>
        <taxon>Anisodus</taxon>
    </lineage>
</organism>
<evidence type="ECO:0000313" key="4">
    <source>
        <dbReference type="Proteomes" id="UP001291623"/>
    </source>
</evidence>
<feature type="region of interest" description="Disordered" evidence="2">
    <location>
        <begin position="40"/>
        <end position="87"/>
    </location>
</feature>